<dbReference type="Gene3D" id="1.10.1200.120">
    <property type="entry name" value="Large-conductance mechanosensitive channel, MscL, domain 1"/>
    <property type="match status" value="1"/>
</dbReference>
<dbReference type="AlphaFoldDB" id="K8EFS2"/>
<evidence type="ECO:0000256" key="3">
    <source>
        <dbReference type="ARBA" id="ARBA00022989"/>
    </source>
</evidence>
<name>K8EFS2_9CHLO</name>
<dbReference type="GeneID" id="19015595"/>
<dbReference type="GO" id="GO:0008381">
    <property type="term" value="F:mechanosensitive monoatomic ion channel activity"/>
    <property type="evidence" value="ECO:0007669"/>
    <property type="project" value="TreeGrafter"/>
</dbReference>
<dbReference type="Pfam" id="PF01741">
    <property type="entry name" value="MscL"/>
    <property type="match status" value="1"/>
</dbReference>
<dbReference type="RefSeq" id="XP_007513303.1">
    <property type="nucleotide sequence ID" value="XM_007513241.1"/>
</dbReference>
<evidence type="ECO:0000256" key="1">
    <source>
        <dbReference type="ARBA" id="ARBA00004141"/>
    </source>
</evidence>
<accession>K8EFS2</accession>
<organism evidence="7 8">
    <name type="scientific">Bathycoccus prasinos</name>
    <dbReference type="NCBI Taxonomy" id="41875"/>
    <lineage>
        <taxon>Eukaryota</taxon>
        <taxon>Viridiplantae</taxon>
        <taxon>Chlorophyta</taxon>
        <taxon>Mamiellophyceae</taxon>
        <taxon>Mamiellales</taxon>
        <taxon>Bathycoccaceae</taxon>
        <taxon>Bathycoccus</taxon>
    </lineage>
</organism>
<dbReference type="EMBL" id="FO082274">
    <property type="protein sequence ID" value="CCO16861.1"/>
    <property type="molecule type" value="Genomic_DNA"/>
</dbReference>
<gene>
    <name evidence="7" type="ORF">Bathy05g00910</name>
</gene>
<protein>
    <submittedName>
        <fullName evidence="7">Large conductance mechanosensitive channel protein</fullName>
    </submittedName>
</protein>
<sequence length="233" mass="26005">MAADRPEETNEDANSNTCDHEALLLRTTRLPECPSEEREEETAAALNKKQQPKKQILTHVLPKTLVEKTLPILRLSGLTQFIVGSGAVGLAVGLVVGGCIKDVVDSFTSAFISPLIALIGGKREIEDLYFSTGGTRFEYGAFLGVMLETFCTLFFVYYLIVVPMNALTSFKYGPLVKCDECASWIKESAKKCPQCCSYLDERRKQNLANSAKEESRPPRMRHSRSLSDELMRW</sequence>
<dbReference type="GO" id="GO:0016020">
    <property type="term" value="C:membrane"/>
    <property type="evidence" value="ECO:0007669"/>
    <property type="project" value="UniProtKB-SubCell"/>
</dbReference>
<evidence type="ECO:0000256" key="5">
    <source>
        <dbReference type="SAM" id="MobiDB-lite"/>
    </source>
</evidence>
<evidence type="ECO:0000256" key="4">
    <source>
        <dbReference type="ARBA" id="ARBA00023136"/>
    </source>
</evidence>
<keyword evidence="4 6" id="KW-0472">Membrane</keyword>
<evidence type="ECO:0000313" key="8">
    <source>
        <dbReference type="Proteomes" id="UP000198341"/>
    </source>
</evidence>
<dbReference type="Proteomes" id="UP000198341">
    <property type="component" value="Chromosome 5"/>
</dbReference>
<keyword evidence="8" id="KW-1185">Reference proteome</keyword>
<evidence type="ECO:0000256" key="2">
    <source>
        <dbReference type="ARBA" id="ARBA00022692"/>
    </source>
</evidence>
<evidence type="ECO:0000256" key="6">
    <source>
        <dbReference type="SAM" id="Phobius"/>
    </source>
</evidence>
<comment type="subcellular location">
    <subcellularLocation>
        <location evidence="1">Membrane</location>
        <topology evidence="1">Multi-pass membrane protein</topology>
    </subcellularLocation>
</comment>
<dbReference type="InterPro" id="IPR037673">
    <property type="entry name" value="MSC/AndL"/>
</dbReference>
<dbReference type="KEGG" id="bpg:Bathy05g00910"/>
<dbReference type="InterPro" id="IPR036019">
    <property type="entry name" value="MscL_channel"/>
</dbReference>
<keyword evidence="2 6" id="KW-0812">Transmembrane</keyword>
<feature type="transmembrane region" description="Helical" evidence="6">
    <location>
        <begin position="141"/>
        <end position="161"/>
    </location>
</feature>
<dbReference type="OrthoDB" id="567387at2759"/>
<proteinExistence type="predicted"/>
<dbReference type="PANTHER" id="PTHR30266:SF2">
    <property type="entry name" value="LARGE-CONDUCTANCE MECHANOSENSITIVE CHANNEL"/>
    <property type="match status" value="1"/>
</dbReference>
<dbReference type="SUPFAM" id="SSF81330">
    <property type="entry name" value="Gated mechanosensitive channel"/>
    <property type="match status" value="1"/>
</dbReference>
<dbReference type="PANTHER" id="PTHR30266">
    <property type="entry name" value="MECHANOSENSITIVE CHANNEL MSCL"/>
    <property type="match status" value="1"/>
</dbReference>
<feature type="transmembrane region" description="Helical" evidence="6">
    <location>
        <begin position="72"/>
        <end position="96"/>
    </location>
</feature>
<evidence type="ECO:0000313" key="7">
    <source>
        <dbReference type="EMBL" id="CCO16861.1"/>
    </source>
</evidence>
<feature type="region of interest" description="Disordered" evidence="5">
    <location>
        <begin position="207"/>
        <end position="233"/>
    </location>
</feature>
<keyword evidence="3 6" id="KW-1133">Transmembrane helix</keyword>
<reference evidence="7 8" key="1">
    <citation type="submission" date="2011-10" db="EMBL/GenBank/DDBJ databases">
        <authorList>
            <person name="Genoscope - CEA"/>
        </authorList>
    </citation>
    <scope>NUCLEOTIDE SEQUENCE [LARGE SCALE GENOMIC DNA]</scope>
    <source>
        <strain evidence="7 8">RCC 1105</strain>
    </source>
</reference>